<dbReference type="STRING" id="879212.DespoDRAFT_00388"/>
<dbReference type="AlphaFoldDB" id="I5AYU8"/>
<proteinExistence type="predicted"/>
<keyword evidence="1" id="KW-0472">Membrane</keyword>
<sequence>MCRARHTTKRRQNSSAQRAVISLKENAMTIDAIKKTKQAFLILGLFLAIAITINFFVLNFFDQKSSYRAAHSLVGILSLMGFVLTFSNSVRSKIRLIFMFFISLIPCYFGTIFSDLDITLLGIGQHRNPIFHSGLLFFLILFVARPFKSVFLTLIVVGFGVGLGSHLIWDLFDQADVRWIPGGFLDSFWLGINGLFCLIFARSFLLFRLDISKMKST</sequence>
<protein>
    <submittedName>
        <fullName evidence="2">Uncharacterized protein</fullName>
    </submittedName>
</protein>
<feature type="transmembrane region" description="Helical" evidence="1">
    <location>
        <begin position="39"/>
        <end position="61"/>
    </location>
</feature>
<evidence type="ECO:0000313" key="2">
    <source>
        <dbReference type="EMBL" id="EIM62411.1"/>
    </source>
</evidence>
<keyword evidence="3" id="KW-1185">Reference proteome</keyword>
<feature type="transmembrane region" description="Helical" evidence="1">
    <location>
        <begin position="67"/>
        <end position="84"/>
    </location>
</feature>
<organism evidence="2 3">
    <name type="scientific">Desulfobacter postgatei 2ac9</name>
    <dbReference type="NCBI Taxonomy" id="879212"/>
    <lineage>
        <taxon>Bacteria</taxon>
        <taxon>Pseudomonadati</taxon>
        <taxon>Thermodesulfobacteriota</taxon>
        <taxon>Desulfobacteria</taxon>
        <taxon>Desulfobacterales</taxon>
        <taxon>Desulfobacteraceae</taxon>
        <taxon>Desulfobacter</taxon>
    </lineage>
</organism>
<dbReference type="HOGENOM" id="CLU_1270615_0_0_7"/>
<evidence type="ECO:0000256" key="1">
    <source>
        <dbReference type="SAM" id="Phobius"/>
    </source>
</evidence>
<accession>I5AYU8</accession>
<evidence type="ECO:0000313" key="3">
    <source>
        <dbReference type="Proteomes" id="UP000005778"/>
    </source>
</evidence>
<feature type="transmembrane region" description="Helical" evidence="1">
    <location>
        <begin position="188"/>
        <end position="207"/>
    </location>
</feature>
<keyword evidence="1" id="KW-0812">Transmembrane</keyword>
<keyword evidence="1" id="KW-1133">Transmembrane helix</keyword>
<reference evidence="2 3" key="2">
    <citation type="submission" date="2012-02" db="EMBL/GenBank/DDBJ databases">
        <title>Improved High-Quality Draft sequence of Desulfobacter postgatei 2ac9.</title>
        <authorList>
            <consortium name="US DOE Joint Genome Institute"/>
            <person name="Lucas S."/>
            <person name="Han J."/>
            <person name="Lapidus A."/>
            <person name="Cheng J.-F."/>
            <person name="Goodwin L."/>
            <person name="Pitluck S."/>
            <person name="Peters L."/>
            <person name="Ovchinnikova G."/>
            <person name="Held B."/>
            <person name="Detter J.C."/>
            <person name="Han C."/>
            <person name="Tapia R."/>
            <person name="Land M."/>
            <person name="Hauser L."/>
            <person name="Kyrpides N."/>
            <person name="Ivanova N."/>
            <person name="Pagani I."/>
            <person name="Orellana R."/>
            <person name="Lovley D."/>
            <person name="Woyke T."/>
        </authorList>
    </citation>
    <scope>NUCLEOTIDE SEQUENCE [LARGE SCALE GENOMIC DNA]</scope>
    <source>
        <strain evidence="2 3">2ac9</strain>
    </source>
</reference>
<feature type="transmembrane region" description="Helical" evidence="1">
    <location>
        <begin position="126"/>
        <end position="143"/>
    </location>
</feature>
<reference evidence="2 3" key="1">
    <citation type="submission" date="2011-09" db="EMBL/GenBank/DDBJ databases">
        <authorList>
            <consortium name="US DOE Joint Genome Institute (JGI-PGF)"/>
            <person name="Lucas S."/>
            <person name="Han J."/>
            <person name="Lapidus A."/>
            <person name="Cheng J.-F."/>
            <person name="Goodwin L."/>
            <person name="Pitluck S."/>
            <person name="Peters L."/>
            <person name="Land M.L."/>
            <person name="Hauser L."/>
            <person name="Orellana R."/>
            <person name="Lovley D."/>
            <person name="Woyke T.J."/>
        </authorList>
    </citation>
    <scope>NUCLEOTIDE SEQUENCE [LARGE SCALE GENOMIC DNA]</scope>
    <source>
        <strain evidence="2 3">2ac9</strain>
    </source>
</reference>
<feature type="transmembrane region" description="Helical" evidence="1">
    <location>
        <begin position="96"/>
        <end position="114"/>
    </location>
</feature>
<feature type="transmembrane region" description="Helical" evidence="1">
    <location>
        <begin position="150"/>
        <end position="168"/>
    </location>
</feature>
<name>I5AYU8_9BACT</name>
<dbReference type="Proteomes" id="UP000005778">
    <property type="component" value="Chromosome"/>
</dbReference>
<gene>
    <name evidence="2" type="ORF">DespoDRAFT_00388</name>
</gene>
<dbReference type="EMBL" id="CM001488">
    <property type="protein sequence ID" value="EIM62411.1"/>
    <property type="molecule type" value="Genomic_DNA"/>
</dbReference>